<protein>
    <submittedName>
        <fullName evidence="5">BamA/TamA family outer membrane protein</fullName>
    </submittedName>
</protein>
<evidence type="ECO:0000259" key="3">
    <source>
        <dbReference type="Pfam" id="PF01103"/>
    </source>
</evidence>
<keyword evidence="2" id="KW-0472">Membrane</keyword>
<evidence type="ECO:0000313" key="5">
    <source>
        <dbReference type="EMBL" id="MBF9221887.1"/>
    </source>
</evidence>
<reference evidence="5 6" key="1">
    <citation type="submission" date="2020-11" db="EMBL/GenBank/DDBJ databases">
        <authorList>
            <person name="Kim M.K."/>
        </authorList>
    </citation>
    <scope>NUCLEOTIDE SEQUENCE [LARGE SCALE GENOMIC DNA]</scope>
    <source>
        <strain evidence="5 6">BT662</strain>
    </source>
</reference>
<dbReference type="InterPro" id="IPR000184">
    <property type="entry name" value="Bac_surfAg_D15"/>
</dbReference>
<dbReference type="Gene3D" id="3.10.20.310">
    <property type="entry name" value="membrane protein fhac"/>
    <property type="match status" value="1"/>
</dbReference>
<organism evidence="5 6">
    <name type="scientific">Hymenobacter ruricola</name>
    <dbReference type="NCBI Taxonomy" id="2791023"/>
    <lineage>
        <taxon>Bacteria</taxon>
        <taxon>Pseudomonadati</taxon>
        <taxon>Bacteroidota</taxon>
        <taxon>Cytophagia</taxon>
        <taxon>Cytophagales</taxon>
        <taxon>Hymenobacteraceae</taxon>
        <taxon>Hymenobacter</taxon>
    </lineage>
</organism>
<dbReference type="Proteomes" id="UP000618931">
    <property type="component" value="Unassembled WGS sequence"/>
</dbReference>
<accession>A0ABS0I4P1</accession>
<comment type="caution">
    <text evidence="5">The sequence shown here is derived from an EMBL/GenBank/DDBJ whole genome shotgun (WGS) entry which is preliminary data.</text>
</comment>
<keyword evidence="6" id="KW-1185">Reference proteome</keyword>
<feature type="domain" description="Bacterial surface antigen (D15)" evidence="3">
    <location>
        <begin position="165"/>
        <end position="381"/>
    </location>
</feature>
<dbReference type="EMBL" id="JADQDM010000005">
    <property type="protein sequence ID" value="MBF9221887.1"/>
    <property type="molecule type" value="Genomic_DNA"/>
</dbReference>
<dbReference type="Pfam" id="PF07244">
    <property type="entry name" value="POTRA"/>
    <property type="match status" value="1"/>
</dbReference>
<dbReference type="Pfam" id="PF01103">
    <property type="entry name" value="Omp85"/>
    <property type="match status" value="1"/>
</dbReference>
<name>A0ABS0I4P1_9BACT</name>
<sequence length="485" mass="55266">MLGVILLFFRTLLCQAPGLAPVDTLPHALRPTVAPADTLVRVLPCPGVQRAAVGTILFLGNAVTKERILRVELDFREGDTLVVADLAARLEANRSRLFNLQLFHAVVVQASCASGKWLIVFGVQERWYLFPVPILSLADRNLRSWLDRSDRWQRLDYGVHVVRSNFRGRNEQVMANLQLGFNRKYELFYEAPGLGRRRRLGFGVGASYYQSHSLDYITRADRLVPFRADENFPIQRFYVMGGLRFRHTVQFLTAFDVSYHREQISDSINYHNPDYYLGRTQREYLDFTLTSTRNQRNTFAYPLTGQYAQVSLSHRVFLHGAAPGLTTLHATYSRYLALGHRFYYSLGLSGQARLTQRQAYADVRALGYTDLVRGYDEYVIDGRHYGLVQQGVSYQLLQPRVIQLGAVDNPKINAIPIAVYLNIFTDAGYVVAPHPLPQNRLPNHLLSAVGLGLHLVTYYDRVFTVEYTLNGLGQTGYFFRAEFPI</sequence>
<dbReference type="Gene3D" id="2.40.160.50">
    <property type="entry name" value="membrane protein fhac: a member of the omp85/tpsb transporter family"/>
    <property type="match status" value="1"/>
</dbReference>
<evidence type="ECO:0000313" key="6">
    <source>
        <dbReference type="Proteomes" id="UP000618931"/>
    </source>
</evidence>
<evidence type="ECO:0000256" key="2">
    <source>
        <dbReference type="ARBA" id="ARBA00023136"/>
    </source>
</evidence>
<evidence type="ECO:0000256" key="1">
    <source>
        <dbReference type="ARBA" id="ARBA00004370"/>
    </source>
</evidence>
<dbReference type="RefSeq" id="WP_196293339.1">
    <property type="nucleotide sequence ID" value="NZ_JADQDM010000005.1"/>
</dbReference>
<gene>
    <name evidence="5" type="ORF">I2H31_12310</name>
</gene>
<proteinExistence type="predicted"/>
<dbReference type="InterPro" id="IPR010827">
    <property type="entry name" value="BamA/TamA_POTRA"/>
</dbReference>
<comment type="subcellular location">
    <subcellularLocation>
        <location evidence="1">Membrane</location>
    </subcellularLocation>
</comment>
<feature type="domain" description="POTRA" evidence="4">
    <location>
        <begin position="53"/>
        <end position="125"/>
    </location>
</feature>
<evidence type="ECO:0000259" key="4">
    <source>
        <dbReference type="Pfam" id="PF07244"/>
    </source>
</evidence>